<dbReference type="RefSeq" id="XP_039130468.1">
    <property type="nucleotide sequence ID" value="XM_039274534.1"/>
</dbReference>
<name>A0AB40BU23_DIOCR</name>
<dbReference type="AlphaFoldDB" id="A0AB40BU23"/>
<feature type="compositionally biased region" description="Polar residues" evidence="1">
    <location>
        <begin position="64"/>
        <end position="76"/>
    </location>
</feature>
<protein>
    <submittedName>
        <fullName evidence="3">Uncharacterized protein LOC120266885</fullName>
    </submittedName>
</protein>
<evidence type="ECO:0000313" key="3">
    <source>
        <dbReference type="RefSeq" id="XP_039130468.1"/>
    </source>
</evidence>
<sequence>MGTPSIRRYHGGSCSPEARRRTHPGRRVAFSDKDNSMVVKLPSNNLVMEEVTILKRGEDLKTLRPSSTGVDSTPCSTRRIGPEPDAFSKQIRSASAVPSNGAAADSFWGSPFLAAPAPSALPFPAMLLKGDALIRRPKDAMLQIS</sequence>
<proteinExistence type="predicted"/>
<dbReference type="PANTHER" id="PTHR33670">
    <property type="entry name" value="SPLICING FACTOR, PROLINE- AND GLUTAMINE-RICH-LIKE"/>
    <property type="match status" value="1"/>
</dbReference>
<gene>
    <name evidence="3" type="primary">LOC120266885</name>
</gene>
<keyword evidence="2" id="KW-1185">Reference proteome</keyword>
<dbReference type="PANTHER" id="PTHR33670:SF15">
    <property type="entry name" value="OS02G0797600 PROTEIN"/>
    <property type="match status" value="1"/>
</dbReference>
<organism evidence="2 3">
    <name type="scientific">Dioscorea cayennensis subsp. rotundata</name>
    <name type="common">White Guinea yam</name>
    <name type="synonym">Dioscorea rotundata</name>
    <dbReference type="NCBI Taxonomy" id="55577"/>
    <lineage>
        <taxon>Eukaryota</taxon>
        <taxon>Viridiplantae</taxon>
        <taxon>Streptophyta</taxon>
        <taxon>Embryophyta</taxon>
        <taxon>Tracheophyta</taxon>
        <taxon>Spermatophyta</taxon>
        <taxon>Magnoliopsida</taxon>
        <taxon>Liliopsida</taxon>
        <taxon>Dioscoreales</taxon>
        <taxon>Dioscoreaceae</taxon>
        <taxon>Dioscorea</taxon>
    </lineage>
</organism>
<evidence type="ECO:0000256" key="1">
    <source>
        <dbReference type="SAM" id="MobiDB-lite"/>
    </source>
</evidence>
<feature type="region of interest" description="Disordered" evidence="1">
    <location>
        <begin position="62"/>
        <end position="84"/>
    </location>
</feature>
<dbReference type="Proteomes" id="UP001515500">
    <property type="component" value="Chromosome 8"/>
</dbReference>
<reference evidence="3" key="1">
    <citation type="submission" date="2025-08" db="UniProtKB">
        <authorList>
            <consortium name="RefSeq"/>
        </authorList>
    </citation>
    <scope>IDENTIFICATION</scope>
</reference>
<dbReference type="GeneID" id="120266885"/>
<evidence type="ECO:0000313" key="2">
    <source>
        <dbReference type="Proteomes" id="UP001515500"/>
    </source>
</evidence>
<accession>A0AB40BU23</accession>
<feature type="region of interest" description="Disordered" evidence="1">
    <location>
        <begin position="1"/>
        <end position="29"/>
    </location>
</feature>